<dbReference type="OrthoDB" id="2100652at2759"/>
<dbReference type="Pfam" id="PF08695">
    <property type="entry name" value="Coa1"/>
    <property type="match status" value="1"/>
</dbReference>
<dbReference type="OMA" id="EFLIHEW"/>
<keyword evidence="1" id="KW-0812">Transmembrane</keyword>
<sequence>MISRNIISSIRKATITNNLGLKRLISTSVFLSQKASVTIPRPNVTSKDYKPPVTLDRELPDPFRNKKLNRRYFVAYAIGITLSCIFIFNYEKTQSPIITSTLYFLRRSQPSTDSLGKDIDFTSSWPWIWGTLNTVQGIIDIEFKVQGSKGAGVVKLNATRESKLHPFDVHAFVLEIDNKDGSKQIIDLTQDPNIDFDL</sequence>
<feature type="transmembrane region" description="Helical" evidence="1">
    <location>
        <begin position="72"/>
        <end position="90"/>
    </location>
</feature>
<evidence type="ECO:0000313" key="2">
    <source>
        <dbReference type="EMBL" id="EMG48316.1"/>
    </source>
</evidence>
<keyword evidence="1" id="KW-1133">Transmembrane helix</keyword>
<proteinExistence type="predicted"/>
<evidence type="ECO:0000313" key="3">
    <source>
        <dbReference type="Proteomes" id="UP000011777"/>
    </source>
</evidence>
<dbReference type="InterPro" id="IPR042432">
    <property type="entry name" value="Coa1_fungi"/>
</dbReference>
<name>M3IPE6_CANMX</name>
<dbReference type="InterPro" id="IPR014807">
    <property type="entry name" value="Coa1"/>
</dbReference>
<comment type="caution">
    <text evidence="2">The sequence shown here is derived from an EMBL/GenBank/DDBJ whole genome shotgun (WGS) entry which is preliminary data.</text>
</comment>
<dbReference type="eggNOG" id="ENOG502RZQV">
    <property type="taxonomic scope" value="Eukaryota"/>
</dbReference>
<organism evidence="2 3">
    <name type="scientific">Candida maltosa (strain Xu316)</name>
    <name type="common">Yeast</name>
    <dbReference type="NCBI Taxonomy" id="1245528"/>
    <lineage>
        <taxon>Eukaryota</taxon>
        <taxon>Fungi</taxon>
        <taxon>Dikarya</taxon>
        <taxon>Ascomycota</taxon>
        <taxon>Saccharomycotina</taxon>
        <taxon>Pichiomycetes</taxon>
        <taxon>Debaryomycetaceae</taxon>
        <taxon>Candida/Lodderomyces clade</taxon>
        <taxon>Candida</taxon>
    </lineage>
</organism>
<dbReference type="HOGENOM" id="CLU_092488_2_0_1"/>
<dbReference type="STRING" id="1245528.M3IPE6"/>
<dbReference type="GO" id="GO:0005743">
    <property type="term" value="C:mitochondrial inner membrane"/>
    <property type="evidence" value="ECO:0007669"/>
    <property type="project" value="TreeGrafter"/>
</dbReference>
<keyword evidence="1" id="KW-0472">Membrane</keyword>
<gene>
    <name evidence="2" type="ORF">G210_1124</name>
</gene>
<dbReference type="Proteomes" id="UP000011777">
    <property type="component" value="Unassembled WGS sequence"/>
</dbReference>
<evidence type="ECO:0000256" key="1">
    <source>
        <dbReference type="SAM" id="Phobius"/>
    </source>
</evidence>
<reference evidence="2 3" key="1">
    <citation type="submission" date="2013-02" db="EMBL/GenBank/DDBJ databases">
        <title>Genome sequence of Candida maltosa Xu316, a potential industrial strain for xylitol and ethanol production.</title>
        <authorList>
            <person name="Yu J."/>
            <person name="Wang Q."/>
            <person name="Geng X."/>
            <person name="Bao W."/>
            <person name="He P."/>
            <person name="Cai J."/>
        </authorList>
    </citation>
    <scope>NUCLEOTIDE SEQUENCE [LARGE SCALE GENOMIC DNA]</scope>
    <source>
        <strain evidence="3">Xu316</strain>
    </source>
</reference>
<dbReference type="PANTHER" id="PTHR28523:SF1">
    <property type="entry name" value="CYTOCHROME C OXIDASE ASSEMBLY FACTOR 1"/>
    <property type="match status" value="1"/>
</dbReference>
<dbReference type="AlphaFoldDB" id="M3IPE6"/>
<dbReference type="EMBL" id="AOGT01001160">
    <property type="protein sequence ID" value="EMG48316.1"/>
    <property type="molecule type" value="Genomic_DNA"/>
</dbReference>
<keyword evidence="3" id="KW-1185">Reference proteome</keyword>
<accession>M3IPE6</accession>
<protein>
    <submittedName>
        <fullName evidence="2">Uncharacterized protein</fullName>
    </submittedName>
</protein>
<dbReference type="GO" id="GO:0033617">
    <property type="term" value="P:mitochondrial respiratory chain complex IV assembly"/>
    <property type="evidence" value="ECO:0007669"/>
    <property type="project" value="InterPro"/>
</dbReference>
<dbReference type="PANTHER" id="PTHR28523">
    <property type="entry name" value="CYTOCHROME C OXIDASE ASSEMBLY FACTOR 1"/>
    <property type="match status" value="1"/>
</dbReference>